<keyword evidence="2" id="KW-1185">Reference proteome</keyword>
<accession>A0ACD3A589</accession>
<sequence length="154" mass="17679">MCLFTVRLWVHSHFRIQSSQLRPPQPTLLNPHRRTYPRPRSQSFHQPYPQPPTFWIETILGRTGPGAREGEEEDEDVDLFAFLSRRPPIQQYQHVLQHDGQRERVVVEDLQAYQPQYQPQFGEIPPTPGGASPAWAAVGHARSSVSMTTMGWGL</sequence>
<reference evidence="1 2" key="1">
    <citation type="journal article" date="2019" name="Nat. Ecol. Evol.">
        <title>Megaphylogeny resolves global patterns of mushroom evolution.</title>
        <authorList>
            <person name="Varga T."/>
            <person name="Krizsan K."/>
            <person name="Foldi C."/>
            <person name="Dima B."/>
            <person name="Sanchez-Garcia M."/>
            <person name="Sanchez-Ramirez S."/>
            <person name="Szollosi G.J."/>
            <person name="Szarkandi J.G."/>
            <person name="Papp V."/>
            <person name="Albert L."/>
            <person name="Andreopoulos W."/>
            <person name="Angelini C."/>
            <person name="Antonin V."/>
            <person name="Barry K.W."/>
            <person name="Bougher N.L."/>
            <person name="Buchanan P."/>
            <person name="Buyck B."/>
            <person name="Bense V."/>
            <person name="Catcheside P."/>
            <person name="Chovatia M."/>
            <person name="Cooper J."/>
            <person name="Damon W."/>
            <person name="Desjardin D."/>
            <person name="Finy P."/>
            <person name="Geml J."/>
            <person name="Haridas S."/>
            <person name="Hughes K."/>
            <person name="Justo A."/>
            <person name="Karasinski D."/>
            <person name="Kautmanova I."/>
            <person name="Kiss B."/>
            <person name="Kocsube S."/>
            <person name="Kotiranta H."/>
            <person name="LaButti K.M."/>
            <person name="Lechner B.E."/>
            <person name="Liimatainen K."/>
            <person name="Lipzen A."/>
            <person name="Lukacs Z."/>
            <person name="Mihaltcheva S."/>
            <person name="Morgado L.N."/>
            <person name="Niskanen T."/>
            <person name="Noordeloos M.E."/>
            <person name="Ohm R.A."/>
            <person name="Ortiz-Santana B."/>
            <person name="Ovrebo C."/>
            <person name="Racz N."/>
            <person name="Riley R."/>
            <person name="Savchenko A."/>
            <person name="Shiryaev A."/>
            <person name="Soop K."/>
            <person name="Spirin V."/>
            <person name="Szebenyi C."/>
            <person name="Tomsovsky M."/>
            <person name="Tulloss R.E."/>
            <person name="Uehling J."/>
            <person name="Grigoriev I.V."/>
            <person name="Vagvolgyi C."/>
            <person name="Papp T."/>
            <person name="Martin F.M."/>
            <person name="Miettinen O."/>
            <person name="Hibbett D.S."/>
            <person name="Nagy L.G."/>
        </authorList>
    </citation>
    <scope>NUCLEOTIDE SEQUENCE [LARGE SCALE GENOMIC DNA]</scope>
    <source>
        <strain evidence="1 2">NL-1719</strain>
    </source>
</reference>
<gene>
    <name evidence="1" type="ORF">BDN72DRAFT_904866</name>
</gene>
<proteinExistence type="predicted"/>
<organism evidence="1 2">
    <name type="scientific">Pluteus cervinus</name>
    <dbReference type="NCBI Taxonomy" id="181527"/>
    <lineage>
        <taxon>Eukaryota</taxon>
        <taxon>Fungi</taxon>
        <taxon>Dikarya</taxon>
        <taxon>Basidiomycota</taxon>
        <taxon>Agaricomycotina</taxon>
        <taxon>Agaricomycetes</taxon>
        <taxon>Agaricomycetidae</taxon>
        <taxon>Agaricales</taxon>
        <taxon>Pluteineae</taxon>
        <taxon>Pluteaceae</taxon>
        <taxon>Pluteus</taxon>
    </lineage>
</organism>
<name>A0ACD3A589_9AGAR</name>
<protein>
    <submittedName>
        <fullName evidence="1">Uncharacterized protein</fullName>
    </submittedName>
</protein>
<dbReference type="EMBL" id="ML208761">
    <property type="protein sequence ID" value="TFK60539.1"/>
    <property type="molecule type" value="Genomic_DNA"/>
</dbReference>
<dbReference type="Proteomes" id="UP000308600">
    <property type="component" value="Unassembled WGS sequence"/>
</dbReference>
<evidence type="ECO:0000313" key="2">
    <source>
        <dbReference type="Proteomes" id="UP000308600"/>
    </source>
</evidence>
<evidence type="ECO:0000313" key="1">
    <source>
        <dbReference type="EMBL" id="TFK60539.1"/>
    </source>
</evidence>